<evidence type="ECO:0000256" key="3">
    <source>
        <dbReference type="ARBA" id="ARBA00022801"/>
    </source>
</evidence>
<reference evidence="11 12" key="1">
    <citation type="submission" date="2019-03" db="EMBL/GenBank/DDBJ databases">
        <title>Single cell metagenomics reveals metabolic interactions within the superorganism composed of flagellate Streblomastix strix and complex community of Bacteroidetes bacteria on its surface.</title>
        <authorList>
            <person name="Treitli S.C."/>
            <person name="Kolisko M."/>
            <person name="Husnik F."/>
            <person name="Keeling P."/>
            <person name="Hampl V."/>
        </authorList>
    </citation>
    <scope>NUCLEOTIDE SEQUENCE [LARGE SCALE GENOMIC DNA]</scope>
    <source>
        <strain evidence="11">ST1C</strain>
    </source>
</reference>
<dbReference type="EC" id="3.1.3.16" evidence="8"/>
<evidence type="ECO:0000313" key="11">
    <source>
        <dbReference type="EMBL" id="KAA6370711.1"/>
    </source>
</evidence>
<evidence type="ECO:0000256" key="9">
    <source>
        <dbReference type="SAM" id="MobiDB-lite"/>
    </source>
</evidence>
<feature type="compositionally biased region" description="Basic residues" evidence="9">
    <location>
        <begin position="189"/>
        <end position="202"/>
    </location>
</feature>
<dbReference type="InterPro" id="IPR029052">
    <property type="entry name" value="Metallo-depent_PP-like"/>
</dbReference>
<dbReference type="GO" id="GO:0005737">
    <property type="term" value="C:cytoplasm"/>
    <property type="evidence" value="ECO:0007669"/>
    <property type="project" value="TreeGrafter"/>
</dbReference>
<dbReference type="Pfam" id="PF00149">
    <property type="entry name" value="Metallophos"/>
    <property type="match status" value="1"/>
</dbReference>
<feature type="region of interest" description="Disordered" evidence="9">
    <location>
        <begin position="187"/>
        <end position="208"/>
    </location>
</feature>
<evidence type="ECO:0000259" key="10">
    <source>
        <dbReference type="PROSITE" id="PS00125"/>
    </source>
</evidence>
<evidence type="ECO:0000256" key="7">
    <source>
        <dbReference type="ARBA" id="ARBA00048336"/>
    </source>
</evidence>
<dbReference type="Gene3D" id="3.60.21.10">
    <property type="match status" value="2"/>
</dbReference>
<dbReference type="PANTHER" id="PTHR11668:SF300">
    <property type="entry name" value="SERINE_THREONINE-PROTEIN PHOSPHATASE"/>
    <property type="match status" value="1"/>
</dbReference>
<evidence type="ECO:0000256" key="2">
    <source>
        <dbReference type="ARBA" id="ARBA00022723"/>
    </source>
</evidence>
<dbReference type="Proteomes" id="UP000324800">
    <property type="component" value="Unassembled WGS sequence"/>
</dbReference>
<comment type="caution">
    <text evidence="11">The sequence shown here is derived from an EMBL/GenBank/DDBJ whole genome shotgun (WGS) entry which is preliminary data.</text>
</comment>
<dbReference type="EMBL" id="SNRW01015132">
    <property type="protein sequence ID" value="KAA6370711.1"/>
    <property type="molecule type" value="Genomic_DNA"/>
</dbReference>
<dbReference type="PANTHER" id="PTHR11668">
    <property type="entry name" value="SERINE/THREONINE PROTEIN PHOSPHATASE"/>
    <property type="match status" value="1"/>
</dbReference>
<dbReference type="GO" id="GO:0004722">
    <property type="term" value="F:protein serine/threonine phosphatase activity"/>
    <property type="evidence" value="ECO:0007669"/>
    <property type="project" value="UniProtKB-EC"/>
</dbReference>
<dbReference type="PROSITE" id="PS00125">
    <property type="entry name" value="SER_THR_PHOSPHATASE"/>
    <property type="match status" value="1"/>
</dbReference>
<evidence type="ECO:0000256" key="4">
    <source>
        <dbReference type="ARBA" id="ARBA00022912"/>
    </source>
</evidence>
<proteinExistence type="inferred from homology"/>
<organism evidence="11 12">
    <name type="scientific">Streblomastix strix</name>
    <dbReference type="NCBI Taxonomy" id="222440"/>
    <lineage>
        <taxon>Eukaryota</taxon>
        <taxon>Metamonada</taxon>
        <taxon>Preaxostyla</taxon>
        <taxon>Oxymonadida</taxon>
        <taxon>Streblomastigidae</taxon>
        <taxon>Streblomastix</taxon>
    </lineage>
</organism>
<sequence>MQLQQETQQDVFIFGDIHGNLTALLQNFRNLHSHFGDQTIGPNEDEFYLPGRDFKCIFLGDYVDRGLQSVEVLILLLAFKCIYPDKVILLRGNHENDYENIHFGFKEEVLQKYTIEIYEQFQSIFRSLPLCALVSEQIITPLDQSQSQPFQVFCVHGGLPGLYCQSLEYYNDQRDQQKFEFEQRQKQEMKKKRREKKKRKDRGFRDNYNNFNDVERNDQFIYIPQYEQCDAEAENVTLDMIDQIDRFQDIPYDRSLFNSLLWADPAPDLSERQQQNIDIKEQDLKMQEKEQDKQKIIQSEKESKSHLLNIHQQQNIKSNSMKSVFESILSENSKRDKFQIRNFRRRKNHLRIPIVIKQESDSSDSDEDQEEYNNDIINERQKKFKQVEKEEEEGSFEYKDMEQYYYQEVDSDGKKIIINQNDRFRDGYNKPILHSKRGHGTIFTQAHTEAFCSRNLISHLIRAHECCEDGYSTFHGGRCITIFSTPHYTSYSGVNSTGLIIDQWNKGATCRIKQKYITQSEVHEQEKTQIDDIKNGISEHSTSGYELEFIVFEQVPQTEDGSQ</sequence>
<keyword evidence="5" id="KW-0464">Manganese</keyword>
<dbReference type="InterPro" id="IPR050341">
    <property type="entry name" value="PP1_catalytic_subunit"/>
</dbReference>
<gene>
    <name evidence="11" type="ORF">EZS28_033762</name>
</gene>
<evidence type="ECO:0000256" key="8">
    <source>
        <dbReference type="RuleBase" id="RU004273"/>
    </source>
</evidence>
<name>A0A5J4UKV5_9EUKA</name>
<keyword evidence="3 8" id="KW-0378">Hydrolase</keyword>
<dbReference type="InterPro" id="IPR006186">
    <property type="entry name" value="Ser/Thr-sp_prot-phosphatase"/>
</dbReference>
<dbReference type="CDD" id="cd00144">
    <property type="entry name" value="MPP_PPP_family"/>
    <property type="match status" value="1"/>
</dbReference>
<protein>
    <recommendedName>
        <fullName evidence="8">Serine/threonine-protein phosphatase</fullName>
        <ecNumber evidence="8">3.1.3.16</ecNumber>
    </recommendedName>
</protein>
<dbReference type="SUPFAM" id="SSF56300">
    <property type="entry name" value="Metallo-dependent phosphatases"/>
    <property type="match status" value="2"/>
</dbReference>
<comment type="catalytic activity">
    <reaction evidence="6">
        <text>O-phospho-L-seryl-[protein] + H2O = L-seryl-[protein] + phosphate</text>
        <dbReference type="Rhea" id="RHEA:20629"/>
        <dbReference type="Rhea" id="RHEA-COMP:9863"/>
        <dbReference type="Rhea" id="RHEA-COMP:11604"/>
        <dbReference type="ChEBI" id="CHEBI:15377"/>
        <dbReference type="ChEBI" id="CHEBI:29999"/>
        <dbReference type="ChEBI" id="CHEBI:43474"/>
        <dbReference type="ChEBI" id="CHEBI:83421"/>
        <dbReference type="EC" id="3.1.3.16"/>
    </reaction>
</comment>
<comment type="cofactor">
    <cofactor evidence="1">
        <name>Mn(2+)</name>
        <dbReference type="ChEBI" id="CHEBI:29035"/>
    </cofactor>
</comment>
<dbReference type="InterPro" id="IPR004843">
    <property type="entry name" value="Calcineurin-like_PHP"/>
</dbReference>
<dbReference type="SMART" id="SM00156">
    <property type="entry name" value="PP2Ac"/>
    <property type="match status" value="1"/>
</dbReference>
<feature type="domain" description="Serine/threonine specific protein phosphatases" evidence="10">
    <location>
        <begin position="90"/>
        <end position="95"/>
    </location>
</feature>
<dbReference type="AlphaFoldDB" id="A0A5J4UKV5"/>
<evidence type="ECO:0000256" key="1">
    <source>
        <dbReference type="ARBA" id="ARBA00001936"/>
    </source>
</evidence>
<comment type="similarity">
    <text evidence="8">Belongs to the PPP phosphatase family.</text>
</comment>
<evidence type="ECO:0000256" key="6">
    <source>
        <dbReference type="ARBA" id="ARBA00047761"/>
    </source>
</evidence>
<keyword evidence="2" id="KW-0479">Metal-binding</keyword>
<dbReference type="PRINTS" id="PR00114">
    <property type="entry name" value="STPHPHTASE"/>
</dbReference>
<dbReference type="GO" id="GO:0046872">
    <property type="term" value="F:metal ion binding"/>
    <property type="evidence" value="ECO:0007669"/>
    <property type="project" value="UniProtKB-KW"/>
</dbReference>
<dbReference type="OrthoDB" id="10267127at2759"/>
<comment type="catalytic activity">
    <reaction evidence="7 8">
        <text>O-phospho-L-threonyl-[protein] + H2O = L-threonyl-[protein] + phosphate</text>
        <dbReference type="Rhea" id="RHEA:47004"/>
        <dbReference type="Rhea" id="RHEA-COMP:11060"/>
        <dbReference type="Rhea" id="RHEA-COMP:11605"/>
        <dbReference type="ChEBI" id="CHEBI:15377"/>
        <dbReference type="ChEBI" id="CHEBI:30013"/>
        <dbReference type="ChEBI" id="CHEBI:43474"/>
        <dbReference type="ChEBI" id="CHEBI:61977"/>
        <dbReference type="EC" id="3.1.3.16"/>
    </reaction>
</comment>
<feature type="region of interest" description="Disordered" evidence="9">
    <location>
        <begin position="356"/>
        <end position="377"/>
    </location>
</feature>
<feature type="compositionally biased region" description="Acidic residues" evidence="9">
    <location>
        <begin position="361"/>
        <end position="373"/>
    </location>
</feature>
<accession>A0A5J4UKV5</accession>
<dbReference type="GO" id="GO:0005634">
    <property type="term" value="C:nucleus"/>
    <property type="evidence" value="ECO:0007669"/>
    <property type="project" value="TreeGrafter"/>
</dbReference>
<evidence type="ECO:0000313" key="12">
    <source>
        <dbReference type="Proteomes" id="UP000324800"/>
    </source>
</evidence>
<evidence type="ECO:0000256" key="5">
    <source>
        <dbReference type="ARBA" id="ARBA00023211"/>
    </source>
</evidence>
<keyword evidence="4" id="KW-0904">Protein phosphatase</keyword>